<name>A0A9X5GQ27_9FIRM</name>
<organism evidence="3 4">
    <name type="scientific">Parablautia muri</name>
    <dbReference type="NCBI Taxonomy" id="2320879"/>
    <lineage>
        <taxon>Bacteria</taxon>
        <taxon>Bacillati</taxon>
        <taxon>Bacillota</taxon>
        <taxon>Clostridia</taxon>
        <taxon>Lachnospirales</taxon>
        <taxon>Lachnospiraceae</taxon>
        <taxon>Parablautia</taxon>
    </lineage>
</organism>
<keyword evidence="2" id="KW-0175">Coiled coil</keyword>
<protein>
    <submittedName>
        <fullName evidence="3">J domain-containing protein</fullName>
    </submittedName>
</protein>
<keyword evidence="1" id="KW-0235">DNA replication</keyword>
<dbReference type="AlphaFoldDB" id="A0A9X5GQ27"/>
<dbReference type="EMBL" id="QZDT01000002">
    <property type="protein sequence ID" value="NBJ91493.1"/>
    <property type="molecule type" value="Genomic_DNA"/>
</dbReference>
<dbReference type="Gene3D" id="1.10.287.110">
    <property type="entry name" value="DnaJ domain"/>
    <property type="match status" value="1"/>
</dbReference>
<gene>
    <name evidence="3" type="ORF">D5281_02545</name>
</gene>
<reference evidence="3" key="1">
    <citation type="submission" date="2018-09" db="EMBL/GenBank/DDBJ databases">
        <title>Murine metabolic-syndrome-specific gut microbial biobank.</title>
        <authorList>
            <person name="Liu C."/>
        </authorList>
    </citation>
    <scope>NUCLEOTIDE SEQUENCE</scope>
    <source>
        <strain evidence="3">D42-62</strain>
    </source>
</reference>
<dbReference type="GO" id="GO:0006260">
    <property type="term" value="P:DNA replication"/>
    <property type="evidence" value="ECO:0007669"/>
    <property type="project" value="UniProtKB-KW"/>
</dbReference>
<keyword evidence="4" id="KW-1185">Reference proteome</keyword>
<dbReference type="InterPro" id="IPR036869">
    <property type="entry name" value="J_dom_sf"/>
</dbReference>
<dbReference type="SUPFAM" id="SSF46565">
    <property type="entry name" value="Chaperone J-domain"/>
    <property type="match status" value="1"/>
</dbReference>
<dbReference type="CDD" id="cd06257">
    <property type="entry name" value="DnaJ"/>
    <property type="match status" value="1"/>
</dbReference>
<dbReference type="RefSeq" id="WP_160558577.1">
    <property type="nucleotide sequence ID" value="NZ_QZDT01000002.1"/>
</dbReference>
<dbReference type="OrthoDB" id="2062944at2"/>
<evidence type="ECO:0000313" key="4">
    <source>
        <dbReference type="Proteomes" id="UP001154420"/>
    </source>
</evidence>
<evidence type="ECO:0000256" key="2">
    <source>
        <dbReference type="SAM" id="Coils"/>
    </source>
</evidence>
<comment type="caution">
    <text evidence="3">The sequence shown here is derived from an EMBL/GenBank/DDBJ whole genome shotgun (WGS) entry which is preliminary data.</text>
</comment>
<evidence type="ECO:0000313" key="3">
    <source>
        <dbReference type="EMBL" id="NBJ91493.1"/>
    </source>
</evidence>
<dbReference type="Proteomes" id="UP001154420">
    <property type="component" value="Unassembled WGS sequence"/>
</dbReference>
<proteinExistence type="predicted"/>
<sequence>MKTIEQKEFDKILAEGGEEGLRELKDWLRQENQRIQTEKKELKRKKDKLLAERKQFETDMDQATRQLDVEQRIFKQDQAFFDKKMAILRDGFIQLNTDQEKLEKEKLLFEAEKSTRSGLASKENSAKLARMLFQGVNSQLALKKRYKDLIKMYHPDNVAGDNEMVLMINEAYEELRQEFELEMRA</sequence>
<accession>A0A9X5GQ27</accession>
<evidence type="ECO:0000256" key="1">
    <source>
        <dbReference type="ARBA" id="ARBA00022705"/>
    </source>
</evidence>
<feature type="coiled-coil region" evidence="2">
    <location>
        <begin position="21"/>
        <end position="73"/>
    </location>
</feature>
<dbReference type="InterPro" id="IPR001623">
    <property type="entry name" value="DnaJ_domain"/>
</dbReference>